<comment type="caution">
    <text evidence="1">The sequence shown here is derived from an EMBL/GenBank/DDBJ whole genome shotgun (WGS) entry which is preliminary data.</text>
</comment>
<dbReference type="Proteomes" id="UP001491552">
    <property type="component" value="Unassembled WGS sequence"/>
</dbReference>
<proteinExistence type="predicted"/>
<dbReference type="RefSeq" id="WP_349137033.1">
    <property type="nucleotide sequence ID" value="NZ_JBBMFF010000280.1"/>
</dbReference>
<accession>A0ABV1GAH0</accession>
<gene>
    <name evidence="1" type="ORF">WMO66_14340</name>
</gene>
<keyword evidence="2" id="KW-1185">Reference proteome</keyword>
<evidence type="ECO:0000313" key="1">
    <source>
        <dbReference type="EMBL" id="MEQ2512406.1"/>
    </source>
</evidence>
<evidence type="ECO:0000313" key="2">
    <source>
        <dbReference type="Proteomes" id="UP001491552"/>
    </source>
</evidence>
<protein>
    <submittedName>
        <fullName evidence="1">Uncharacterized protein</fullName>
    </submittedName>
</protein>
<sequence>MNQTELLFPLIFISLEDDSSIVIPPQPTSPGGKRDGIAFAIL</sequence>
<name>A0ABV1GAH0_9FIRM</name>
<organism evidence="1 2">
    <name type="scientific">Faecousia intestinalis</name>
    <dbReference type="NCBI Taxonomy" id="3133167"/>
    <lineage>
        <taxon>Bacteria</taxon>
        <taxon>Bacillati</taxon>
        <taxon>Bacillota</taxon>
        <taxon>Clostridia</taxon>
        <taxon>Eubacteriales</taxon>
        <taxon>Oscillospiraceae</taxon>
        <taxon>Faecousia</taxon>
    </lineage>
</organism>
<dbReference type="EMBL" id="JBBMFF010000280">
    <property type="protein sequence ID" value="MEQ2512406.1"/>
    <property type="molecule type" value="Genomic_DNA"/>
</dbReference>
<reference evidence="1 2" key="1">
    <citation type="submission" date="2024-03" db="EMBL/GenBank/DDBJ databases">
        <title>Human intestinal bacterial collection.</title>
        <authorList>
            <person name="Pauvert C."/>
            <person name="Hitch T.C.A."/>
            <person name="Clavel T."/>
        </authorList>
    </citation>
    <scope>NUCLEOTIDE SEQUENCE [LARGE SCALE GENOMIC DNA]</scope>
    <source>
        <strain evidence="1 2">CLA-AA-H192</strain>
    </source>
</reference>